<dbReference type="SMART" id="SM00382">
    <property type="entry name" value="AAA"/>
    <property type="match status" value="1"/>
</dbReference>
<gene>
    <name evidence="8" type="ORF">OSTQU699_LOCUS3832</name>
</gene>
<dbReference type="Proteomes" id="UP000708148">
    <property type="component" value="Unassembled WGS sequence"/>
</dbReference>
<name>A0A8S1ITR0_9CHLO</name>
<evidence type="ECO:0000256" key="5">
    <source>
        <dbReference type="SAM" id="MobiDB-lite"/>
    </source>
</evidence>
<dbReference type="FunFam" id="3.40.50.300:FF:000220">
    <property type="entry name" value="ATP-dependent protease ATPase subunit HslU"/>
    <property type="match status" value="1"/>
</dbReference>
<dbReference type="EMBL" id="CAJHUC010000835">
    <property type="protein sequence ID" value="CAD7698471.1"/>
    <property type="molecule type" value="Genomic_DNA"/>
</dbReference>
<dbReference type="Pfam" id="PF00004">
    <property type="entry name" value="AAA"/>
    <property type="match status" value="1"/>
</dbReference>
<evidence type="ECO:0000259" key="7">
    <source>
        <dbReference type="SMART" id="SM01086"/>
    </source>
</evidence>
<dbReference type="PANTHER" id="PTHR48102:SF3">
    <property type="entry name" value="ATP-DEPENDENT PROTEASE ATPASE SUBUNIT HSLU"/>
    <property type="match status" value="1"/>
</dbReference>
<dbReference type="GO" id="GO:0016887">
    <property type="term" value="F:ATP hydrolysis activity"/>
    <property type="evidence" value="ECO:0007669"/>
    <property type="project" value="InterPro"/>
</dbReference>
<sequence length="571" mass="63175">MYRALGGELRHTWRLRGRREAPQKDALVDLARRLWLWGAGDSGASEAGPSVTRVAFDARQWVHSGLRASSGLASPHRPTGGEGSNAELKRGPARRGVAGSAASLGEPAAQQSESDAAGDGLGSSEDCLGAELTPTAVVEQLDRFIVGQADAKRSVAIALRNRWRRHKISAPLNQEIVPKNILMIGPTGCGKTEIARRLARLANAPFVKVEATKFTEVGFHGRDVDQIIRDLVDNAVVLMKSKLRQKLSAEVAKSVEDRILEKLVGPSQDDSRDKKAFLDLLRKGACDDQEIEFEVPSGSGRLAIDGPLAIGAMPEFFLKVDKMIHAHRADKRKMKVSEVRPMIEEQEFDRLLPHDVLHREAIKAVEQDGIVFIDEVDKIVVNREHYHGADASSEGVQRDLLPIIEGSIVNTKYGNVSTDHILFICSGAFHQCKPSDMLAELQGRLPIRVELKGLTKNDFYRILTEPEMNMIKQQKALLETEGVQLRFTDAAIWEIARVAEEVNRTVHNIGARRLHTVLERILEDISFQAPEKAQQAREAGKDAYQHVVEDRDVTTCVGNLVKKVDLSKYVL</sequence>
<protein>
    <submittedName>
        <fullName evidence="8">Uncharacterized protein</fullName>
    </submittedName>
</protein>
<keyword evidence="3" id="KW-0067">ATP-binding</keyword>
<evidence type="ECO:0000256" key="1">
    <source>
        <dbReference type="ARBA" id="ARBA00009771"/>
    </source>
</evidence>
<reference evidence="8" key="1">
    <citation type="submission" date="2020-12" db="EMBL/GenBank/DDBJ databases">
        <authorList>
            <person name="Iha C."/>
        </authorList>
    </citation>
    <scope>NUCLEOTIDE SEQUENCE</scope>
</reference>
<dbReference type="PANTHER" id="PTHR48102">
    <property type="entry name" value="ATP-DEPENDENT CLP PROTEASE ATP-BINDING SUBUNIT CLPX-LIKE, MITOCHONDRIAL-RELATED"/>
    <property type="match status" value="1"/>
</dbReference>
<organism evidence="8 9">
    <name type="scientific">Ostreobium quekettii</name>
    <dbReference type="NCBI Taxonomy" id="121088"/>
    <lineage>
        <taxon>Eukaryota</taxon>
        <taxon>Viridiplantae</taxon>
        <taxon>Chlorophyta</taxon>
        <taxon>core chlorophytes</taxon>
        <taxon>Ulvophyceae</taxon>
        <taxon>TCBD clade</taxon>
        <taxon>Bryopsidales</taxon>
        <taxon>Ostreobineae</taxon>
        <taxon>Ostreobiaceae</taxon>
        <taxon>Ostreobium</taxon>
    </lineage>
</organism>
<evidence type="ECO:0000313" key="9">
    <source>
        <dbReference type="Proteomes" id="UP000708148"/>
    </source>
</evidence>
<proteinExistence type="inferred from homology"/>
<dbReference type="SUPFAM" id="SSF52540">
    <property type="entry name" value="P-loop containing nucleoside triphosphate hydrolases"/>
    <property type="match status" value="1"/>
</dbReference>
<dbReference type="InterPro" id="IPR004491">
    <property type="entry name" value="HslU"/>
</dbReference>
<dbReference type="Gene3D" id="1.10.8.60">
    <property type="match status" value="1"/>
</dbReference>
<dbReference type="OrthoDB" id="1721884at2759"/>
<accession>A0A8S1ITR0</accession>
<dbReference type="InterPro" id="IPR003593">
    <property type="entry name" value="AAA+_ATPase"/>
</dbReference>
<feature type="domain" description="AAA+ ATPase" evidence="6">
    <location>
        <begin position="177"/>
        <end position="455"/>
    </location>
</feature>
<dbReference type="InterPro" id="IPR003959">
    <property type="entry name" value="ATPase_AAA_core"/>
</dbReference>
<dbReference type="GO" id="GO:0008233">
    <property type="term" value="F:peptidase activity"/>
    <property type="evidence" value="ECO:0007669"/>
    <property type="project" value="InterPro"/>
</dbReference>
<dbReference type="NCBIfam" id="TIGR00390">
    <property type="entry name" value="hslU"/>
    <property type="match status" value="1"/>
</dbReference>
<dbReference type="SMART" id="SM01086">
    <property type="entry name" value="ClpB_D2-small"/>
    <property type="match status" value="1"/>
</dbReference>
<dbReference type="Gene3D" id="3.40.50.300">
    <property type="entry name" value="P-loop containing nucleotide triphosphate hydrolases"/>
    <property type="match status" value="2"/>
</dbReference>
<dbReference type="NCBIfam" id="NF003544">
    <property type="entry name" value="PRK05201.1"/>
    <property type="match status" value="1"/>
</dbReference>
<keyword evidence="2" id="KW-0547">Nucleotide-binding</keyword>
<dbReference type="Pfam" id="PF07724">
    <property type="entry name" value="AAA_2"/>
    <property type="match status" value="1"/>
</dbReference>
<keyword evidence="4" id="KW-0143">Chaperone</keyword>
<comment type="similarity">
    <text evidence="1">Belongs to the ClpX chaperone family. HslU subfamily.</text>
</comment>
<comment type="caution">
    <text evidence="8">The sequence shown here is derived from an EMBL/GenBank/DDBJ whole genome shotgun (WGS) entry which is preliminary data.</text>
</comment>
<evidence type="ECO:0000256" key="3">
    <source>
        <dbReference type="ARBA" id="ARBA00022840"/>
    </source>
</evidence>
<dbReference type="InterPro" id="IPR027417">
    <property type="entry name" value="P-loop_NTPase"/>
</dbReference>
<dbReference type="AlphaFoldDB" id="A0A8S1ITR0"/>
<evidence type="ECO:0000256" key="4">
    <source>
        <dbReference type="ARBA" id="ARBA00023186"/>
    </source>
</evidence>
<evidence type="ECO:0000256" key="2">
    <source>
        <dbReference type="ARBA" id="ARBA00022741"/>
    </source>
</evidence>
<evidence type="ECO:0000313" key="8">
    <source>
        <dbReference type="EMBL" id="CAD7698471.1"/>
    </source>
</evidence>
<dbReference type="InterPro" id="IPR050052">
    <property type="entry name" value="ATP-dep_Clp_protease_ClpX"/>
</dbReference>
<dbReference type="GO" id="GO:0051603">
    <property type="term" value="P:proteolysis involved in protein catabolic process"/>
    <property type="evidence" value="ECO:0007669"/>
    <property type="project" value="TreeGrafter"/>
</dbReference>
<keyword evidence="9" id="KW-1185">Reference proteome</keyword>
<dbReference type="InterPro" id="IPR019489">
    <property type="entry name" value="Clp_ATPase_C"/>
</dbReference>
<dbReference type="GO" id="GO:0009376">
    <property type="term" value="C:HslUV protease complex"/>
    <property type="evidence" value="ECO:0007669"/>
    <property type="project" value="InterPro"/>
</dbReference>
<dbReference type="GO" id="GO:0005524">
    <property type="term" value="F:ATP binding"/>
    <property type="evidence" value="ECO:0007669"/>
    <property type="project" value="UniProtKB-KW"/>
</dbReference>
<evidence type="ECO:0000259" key="6">
    <source>
        <dbReference type="SMART" id="SM00382"/>
    </source>
</evidence>
<feature type="region of interest" description="Disordered" evidence="5">
    <location>
        <begin position="67"/>
        <end position="125"/>
    </location>
</feature>
<feature type="domain" description="Clp ATPase C-terminal" evidence="7">
    <location>
        <begin position="454"/>
        <end position="548"/>
    </location>
</feature>